<accession>A0A318LL62</accession>
<feature type="transmembrane region" description="Helical" evidence="7">
    <location>
        <begin position="172"/>
        <end position="193"/>
    </location>
</feature>
<feature type="transmembrane region" description="Helical" evidence="7">
    <location>
        <begin position="345"/>
        <end position="368"/>
    </location>
</feature>
<evidence type="ECO:0000313" key="8">
    <source>
        <dbReference type="EMBL" id="PXY24506.1"/>
    </source>
</evidence>
<proteinExistence type="predicted"/>
<feature type="compositionally biased region" description="Basic and acidic residues" evidence="6">
    <location>
        <begin position="13"/>
        <end position="22"/>
    </location>
</feature>
<protein>
    <submittedName>
        <fullName evidence="8">Amino acid permease</fullName>
    </submittedName>
</protein>
<feature type="transmembrane region" description="Helical" evidence="7">
    <location>
        <begin position="438"/>
        <end position="456"/>
    </location>
</feature>
<keyword evidence="4 7" id="KW-1133">Transmembrane helix</keyword>
<evidence type="ECO:0000256" key="1">
    <source>
        <dbReference type="ARBA" id="ARBA00004651"/>
    </source>
</evidence>
<dbReference type="OrthoDB" id="3790922at2"/>
<feature type="transmembrane region" description="Helical" evidence="7">
    <location>
        <begin position="412"/>
        <end position="432"/>
    </location>
</feature>
<dbReference type="InterPro" id="IPR002293">
    <property type="entry name" value="AA/rel_permease1"/>
</dbReference>
<keyword evidence="9" id="KW-1185">Reference proteome</keyword>
<evidence type="ECO:0000256" key="5">
    <source>
        <dbReference type="ARBA" id="ARBA00023136"/>
    </source>
</evidence>
<dbReference type="AlphaFoldDB" id="A0A318LL62"/>
<gene>
    <name evidence="8" type="ORF">BA062_30345</name>
</gene>
<evidence type="ECO:0000256" key="2">
    <source>
        <dbReference type="ARBA" id="ARBA00022475"/>
    </source>
</evidence>
<dbReference type="Gene3D" id="1.20.1740.10">
    <property type="entry name" value="Amino acid/polyamine transporter I"/>
    <property type="match status" value="1"/>
</dbReference>
<name>A0A318LL62_9PSEU</name>
<keyword evidence="5 7" id="KW-0472">Membrane</keyword>
<comment type="subcellular location">
    <subcellularLocation>
        <location evidence="1">Cell membrane</location>
        <topology evidence="1">Multi-pass membrane protein</topology>
    </subcellularLocation>
</comment>
<evidence type="ECO:0000313" key="9">
    <source>
        <dbReference type="Proteomes" id="UP000247892"/>
    </source>
</evidence>
<feature type="transmembrane region" description="Helical" evidence="7">
    <location>
        <begin position="374"/>
        <end position="400"/>
    </location>
</feature>
<feature type="transmembrane region" description="Helical" evidence="7">
    <location>
        <begin position="103"/>
        <end position="131"/>
    </location>
</feature>
<organism evidence="8 9">
    <name type="scientific">Prauserella flavalba</name>
    <dbReference type="NCBI Taxonomy" id="1477506"/>
    <lineage>
        <taxon>Bacteria</taxon>
        <taxon>Bacillati</taxon>
        <taxon>Actinomycetota</taxon>
        <taxon>Actinomycetes</taxon>
        <taxon>Pseudonocardiales</taxon>
        <taxon>Pseudonocardiaceae</taxon>
        <taxon>Prauserella</taxon>
    </lineage>
</organism>
<dbReference type="EMBL" id="MASU01000013">
    <property type="protein sequence ID" value="PXY24506.1"/>
    <property type="molecule type" value="Genomic_DNA"/>
</dbReference>
<comment type="caution">
    <text evidence="8">The sequence shown here is derived from an EMBL/GenBank/DDBJ whole genome shotgun (WGS) entry which is preliminary data.</text>
</comment>
<dbReference type="Proteomes" id="UP000247892">
    <property type="component" value="Unassembled WGS sequence"/>
</dbReference>
<feature type="compositionally biased region" description="Gly residues" evidence="6">
    <location>
        <begin position="1"/>
        <end position="11"/>
    </location>
</feature>
<dbReference type="GO" id="GO:0005886">
    <property type="term" value="C:plasma membrane"/>
    <property type="evidence" value="ECO:0007669"/>
    <property type="project" value="UniProtKB-SubCell"/>
</dbReference>
<feature type="region of interest" description="Disordered" evidence="6">
    <location>
        <begin position="1"/>
        <end position="22"/>
    </location>
</feature>
<keyword evidence="2" id="KW-1003">Cell membrane</keyword>
<evidence type="ECO:0000256" key="4">
    <source>
        <dbReference type="ARBA" id="ARBA00022989"/>
    </source>
</evidence>
<feature type="transmembrane region" description="Helical" evidence="7">
    <location>
        <begin position="61"/>
        <end position="82"/>
    </location>
</feature>
<dbReference type="InterPro" id="IPR050367">
    <property type="entry name" value="APC_superfamily"/>
</dbReference>
<evidence type="ECO:0000256" key="7">
    <source>
        <dbReference type="SAM" id="Phobius"/>
    </source>
</evidence>
<feature type="transmembrane region" description="Helical" evidence="7">
    <location>
        <begin position="302"/>
        <end position="324"/>
    </location>
</feature>
<feature type="transmembrane region" description="Helical" evidence="7">
    <location>
        <begin position="143"/>
        <end position="163"/>
    </location>
</feature>
<evidence type="ECO:0000256" key="3">
    <source>
        <dbReference type="ARBA" id="ARBA00022692"/>
    </source>
</evidence>
<dbReference type="Pfam" id="PF13520">
    <property type="entry name" value="AA_permease_2"/>
    <property type="match status" value="1"/>
</dbReference>
<dbReference type="PIRSF" id="PIRSF006060">
    <property type="entry name" value="AA_transporter"/>
    <property type="match status" value="1"/>
</dbReference>
<dbReference type="PANTHER" id="PTHR42770">
    <property type="entry name" value="AMINO ACID TRANSPORTER-RELATED"/>
    <property type="match status" value="1"/>
</dbReference>
<dbReference type="GO" id="GO:0022857">
    <property type="term" value="F:transmembrane transporter activity"/>
    <property type="evidence" value="ECO:0007669"/>
    <property type="project" value="InterPro"/>
</dbReference>
<feature type="transmembrane region" description="Helical" evidence="7">
    <location>
        <begin position="213"/>
        <end position="235"/>
    </location>
</feature>
<keyword evidence="3 7" id="KW-0812">Transmembrane</keyword>
<reference evidence="8 9" key="1">
    <citation type="submission" date="2016-07" db="EMBL/GenBank/DDBJ databases">
        <title>Draft genome sequence of Prauserella sp. YIM 121212, isolated from alkaline soil.</title>
        <authorList>
            <person name="Ruckert C."/>
            <person name="Albersmeier A."/>
            <person name="Jiang C.-L."/>
            <person name="Jiang Y."/>
            <person name="Kalinowski J."/>
            <person name="Schneider O."/>
            <person name="Winkler A."/>
            <person name="Zotchev S.B."/>
        </authorList>
    </citation>
    <scope>NUCLEOTIDE SEQUENCE [LARGE SCALE GENOMIC DNA]</scope>
    <source>
        <strain evidence="8 9">YIM 121212</strain>
    </source>
</reference>
<sequence length="483" mass="49248">MSRASGYGGGVAVRHESPMSGLDRRNLGPLQVFAQSISGAAPSAAMAAAPAVAAATAGGAVLWSFVAATVLALLIGVCVAQFTRRMAAAGSLYSLTAKGLGPVAAFAAGWALLIGYGLLAMAALVGAGTYVHDVLRRLGLSPGWGAVAGTVVVLGALATVLTVRGVRLSAKVVLVTEAVSISALLVVFGLLLARVAPELGFTPLTTDEGLGGVAGGVLPALGAFVGFEAAASFGVEARRPFQSVPRAVQWTAALCGVLYLIAAYTQVAGLSQLPGGLAGQPEPMSALAELEGLPWLPYVLDAGIAASFFACTMATSSALVRVLLSMGREGIVPRRLGTTHPRYRTPHVAILLVLPAVTLLPVVLLAAGVSTRELFVALLNIAVFGYLIAYLLVCAAAPVFLHRIGELTRGAVTASVVVAPVLLAVLVLFTATNADGPYPLAFTLLLAAGVAWYAWVRARRPRQLAGIGIYDETSASDLLGGRP</sequence>
<evidence type="ECO:0000256" key="6">
    <source>
        <dbReference type="SAM" id="MobiDB-lite"/>
    </source>
</evidence>
<feature type="transmembrane region" description="Helical" evidence="7">
    <location>
        <begin position="247"/>
        <end position="267"/>
    </location>
</feature>
<dbReference type="PANTHER" id="PTHR42770:SF16">
    <property type="entry name" value="AMINO ACID PERMEASE"/>
    <property type="match status" value="1"/>
</dbReference>